<feature type="chain" id="PRO_5046554104" description="Autotransporter domain-containing protein" evidence="1">
    <location>
        <begin position="38"/>
        <end position="1342"/>
    </location>
</feature>
<dbReference type="InterPro" id="IPR012332">
    <property type="entry name" value="Autotransporter_pectin_lyase_C"/>
</dbReference>
<evidence type="ECO:0000313" key="4">
    <source>
        <dbReference type="Proteomes" id="UP001549321"/>
    </source>
</evidence>
<evidence type="ECO:0000256" key="1">
    <source>
        <dbReference type="SAM" id="SignalP"/>
    </source>
</evidence>
<accession>A0ABV2QTP1</accession>
<dbReference type="Gene3D" id="2.160.20.20">
    <property type="match status" value="1"/>
</dbReference>
<organism evidence="3 4">
    <name type="scientific">Kaistia defluvii</name>
    <dbReference type="NCBI Taxonomy" id="410841"/>
    <lineage>
        <taxon>Bacteria</taxon>
        <taxon>Pseudomonadati</taxon>
        <taxon>Pseudomonadota</taxon>
        <taxon>Alphaproteobacteria</taxon>
        <taxon>Hyphomicrobiales</taxon>
        <taxon>Kaistiaceae</taxon>
        <taxon>Kaistia</taxon>
    </lineage>
</organism>
<comment type="caution">
    <text evidence="3">The sequence shown here is derived from an EMBL/GenBank/DDBJ whole genome shotgun (WGS) entry which is preliminary data.</text>
</comment>
<dbReference type="EMBL" id="JBEPSM010000001">
    <property type="protein sequence ID" value="MET4632243.1"/>
    <property type="molecule type" value="Genomic_DNA"/>
</dbReference>
<protein>
    <recommendedName>
        <fullName evidence="2">Autotransporter domain-containing protein</fullName>
    </recommendedName>
</protein>
<sequence>MSEIYRNTGRKAWLLSSASGAVLLAGMAVMTPEQALAACTVNGNGFSNRTITCGTGTQAGLTTGTLANITTNIDAGAAVNSPISASAGGSFTFNMNSQNSAIVGAGTMVTATSGGAQNWTIDGNIQSTTSDAIVSTLGGGTFNMTIGTTGQVTAADDAITITKILGNEAMTLTNHGDVFGGANAGNNGITIANALGSGAVQVNNDGRVGHSNHAIGGTAVSVTTGVADVTVRNYGNGSIYAGEGGVRLVLGTGDGVVRNEDNAAITVTDGIATSIVSAAGDGSVYNTSTKAISGADGGVNILVGGKGTVENTGAGGIYSSAGVAVNIDSGDDAKVVNTGLGGIHGATGGANILTLGNASFDNTGGAVTTTDGTGISAVALLNGDVTILGDAASSVTSTNGSGIFGAALGNGDVSIDAGTVNAGADNAFTIPGLGIGVGGGVVGVALGDGAVDVRLHGNVSVDGGMFGGAAIALGTGHAIVTLDDGVDIDPPVIGMAAISVNGNSTVNIGNNSSVDATLAGAVGLNFGSGGITVDVGDDSTIGDATVPTFGILTLDTSGSVPTQITIGTDSVVNGQTSAILAIAAGSGSTVSIANNGGKIVGGDGSAPVIGVYSDSGAVIDNNNYDDGTNVHRGLIQNASEAPGDLAVLTAGGQMTLNNNGDVIGRVIALTTNGGSNAFTNDEGSTWTTSGASTFITTGSGSNTLTNALGAEVDLSNGMITLGAIGGDNTLANNGSFDVIGAAMFNLGSVSGDNFVQNSGGFTSQGAVMFNLGSVSGNNDFTNTGEMEFTGLNAFDFGTVEGNNNLTNEGYIGVAGITAFNFGSVNGNNTVTNEGGFETYGLTTFNFAAGGTSTFNNNDSFATNGVTSFLGLDHFNNNGMLTMVNGQYDYGLMTMPGTETHVGDWTLIDGNFVASPDSSLAVDARLSVKGDSASDLLSITGDVVGTTKVYVNYDTSAIGGYNPDGITVARVWSGNTSEGDFKLANGPIDRGLYTYDLFLKSEAEGGGMSPMAETEGGASWVLASYADASAYNLSAFTGLAQGVWNTTSDSWIDRAGDLRVSAEGTDPSKRSGIWGRMIGNGANRSTDATITPFQNQSVKIDTGYDQTLWGFQAGIDHEFEGTVADGVLVAGVLAGYVTSNVDFDNGESVKLSGPQVGVYATWVKGGLYVDGLVKGDFLKADYNVGGADDSTDSTTIGVRVESGYRFLTSTRMFIEPNASLAYAHTKFDDINVSGTAVNFDNGDGLEGKLGARFGGSTLKDGVKYDPYVSLGIAGELLSNNSVFLDSGPGLVVEDDAPDVFGEVGAGINIFSSKSGWTGFAKADLRFGDDYFGGTGKIGARWAW</sequence>
<dbReference type="SUPFAM" id="SSF103515">
    <property type="entry name" value="Autotransporter"/>
    <property type="match status" value="1"/>
</dbReference>
<proteinExistence type="predicted"/>
<feature type="domain" description="Autotransporter" evidence="2">
    <location>
        <begin position="1065"/>
        <end position="1342"/>
    </location>
</feature>
<name>A0ABV2QTP1_9HYPH</name>
<evidence type="ECO:0000259" key="2">
    <source>
        <dbReference type="PROSITE" id="PS51208"/>
    </source>
</evidence>
<dbReference type="Gene3D" id="2.40.128.130">
    <property type="entry name" value="Autotransporter beta-domain"/>
    <property type="match status" value="1"/>
</dbReference>
<dbReference type="SUPFAM" id="SSF51126">
    <property type="entry name" value="Pectin lyase-like"/>
    <property type="match status" value="1"/>
</dbReference>
<feature type="signal peptide" evidence="1">
    <location>
        <begin position="1"/>
        <end position="37"/>
    </location>
</feature>
<dbReference type="Pfam" id="PF03797">
    <property type="entry name" value="Autotransporter"/>
    <property type="match status" value="1"/>
</dbReference>
<dbReference type="SMART" id="SM00869">
    <property type="entry name" value="Autotransporter"/>
    <property type="match status" value="1"/>
</dbReference>
<evidence type="ECO:0000313" key="3">
    <source>
        <dbReference type="EMBL" id="MET4632243.1"/>
    </source>
</evidence>
<reference evidence="3 4" key="1">
    <citation type="submission" date="2024-06" db="EMBL/GenBank/DDBJ databases">
        <title>Sorghum-associated microbial communities from plants grown in Nebraska, USA.</title>
        <authorList>
            <person name="Schachtman D."/>
        </authorList>
    </citation>
    <scope>NUCLEOTIDE SEQUENCE [LARGE SCALE GENOMIC DNA]</scope>
    <source>
        <strain evidence="3 4">3207</strain>
    </source>
</reference>
<dbReference type="PROSITE" id="PS51208">
    <property type="entry name" value="AUTOTRANSPORTER"/>
    <property type="match status" value="1"/>
</dbReference>
<keyword evidence="4" id="KW-1185">Reference proteome</keyword>
<keyword evidence="1" id="KW-0732">Signal</keyword>
<dbReference type="InterPro" id="IPR005546">
    <property type="entry name" value="Autotransporte_beta"/>
</dbReference>
<gene>
    <name evidence="3" type="ORF">ABIE08_000156</name>
</gene>
<dbReference type="InterPro" id="IPR011050">
    <property type="entry name" value="Pectin_lyase_fold/virulence"/>
</dbReference>
<dbReference type="InterPro" id="IPR036709">
    <property type="entry name" value="Autotransporte_beta_dom_sf"/>
</dbReference>
<dbReference type="Proteomes" id="UP001549321">
    <property type="component" value="Unassembled WGS sequence"/>
</dbReference>